<evidence type="ECO:0000313" key="4">
    <source>
        <dbReference type="EMBL" id="OBA28017.1"/>
    </source>
</evidence>
<reference evidence="5" key="1">
    <citation type="journal article" date="2016" name="Proc. Natl. Acad. Sci. U.S.A.">
        <title>Comparative genomics of biotechnologically important yeasts.</title>
        <authorList>
            <person name="Riley R."/>
            <person name="Haridas S."/>
            <person name="Wolfe K.H."/>
            <person name="Lopes M.R."/>
            <person name="Hittinger C.T."/>
            <person name="Goeker M."/>
            <person name="Salamov A.A."/>
            <person name="Wisecaver J.H."/>
            <person name="Long T.M."/>
            <person name="Calvey C.H."/>
            <person name="Aerts A.L."/>
            <person name="Barry K.W."/>
            <person name="Choi C."/>
            <person name="Clum A."/>
            <person name="Coughlan A.Y."/>
            <person name="Deshpande S."/>
            <person name="Douglass A.P."/>
            <person name="Hanson S.J."/>
            <person name="Klenk H.-P."/>
            <person name="LaButti K.M."/>
            <person name="Lapidus A."/>
            <person name="Lindquist E.A."/>
            <person name="Lipzen A.M."/>
            <person name="Meier-Kolthoff J.P."/>
            <person name="Ohm R.A."/>
            <person name="Otillar R.P."/>
            <person name="Pangilinan J.L."/>
            <person name="Peng Y."/>
            <person name="Rokas A."/>
            <person name="Rosa C.A."/>
            <person name="Scheuner C."/>
            <person name="Sibirny A.A."/>
            <person name="Slot J.C."/>
            <person name="Stielow J.B."/>
            <person name="Sun H."/>
            <person name="Kurtzman C.P."/>
            <person name="Blackwell M."/>
            <person name="Grigoriev I.V."/>
            <person name="Jeffries T.W."/>
        </authorList>
    </citation>
    <scope>NUCLEOTIDE SEQUENCE [LARGE SCALE GENOMIC DNA]</scope>
    <source>
        <strain evidence="5">NRRL Y-1626</strain>
    </source>
</reference>
<evidence type="ECO:0000256" key="1">
    <source>
        <dbReference type="SAM" id="MobiDB-lite"/>
    </source>
</evidence>
<keyword evidence="2" id="KW-1133">Transmembrane helix</keyword>
<feature type="transmembrane region" description="Helical" evidence="2">
    <location>
        <begin position="319"/>
        <end position="341"/>
    </location>
</feature>
<feature type="domain" description="K+ potassium transporter integral membrane" evidence="3">
    <location>
        <begin position="91"/>
        <end position="606"/>
    </location>
</feature>
<dbReference type="OrthoDB" id="504708at2759"/>
<dbReference type="Proteomes" id="UP000092321">
    <property type="component" value="Unassembled WGS sequence"/>
</dbReference>
<organism evidence="4 5">
    <name type="scientific">Hanseniaspora valbyensis NRRL Y-1626</name>
    <dbReference type="NCBI Taxonomy" id="766949"/>
    <lineage>
        <taxon>Eukaryota</taxon>
        <taxon>Fungi</taxon>
        <taxon>Dikarya</taxon>
        <taxon>Ascomycota</taxon>
        <taxon>Saccharomycotina</taxon>
        <taxon>Saccharomycetes</taxon>
        <taxon>Saccharomycodales</taxon>
        <taxon>Saccharomycodaceae</taxon>
        <taxon>Hanseniaspora</taxon>
    </lineage>
</organism>
<protein>
    <submittedName>
        <fullName evidence="4">Potassium transporter</fullName>
    </submittedName>
</protein>
<dbReference type="AlphaFoldDB" id="A0A1B7TGZ3"/>
<dbReference type="InterPro" id="IPR053951">
    <property type="entry name" value="K_trans_N"/>
</dbReference>
<gene>
    <name evidence="4" type="ORF">HANVADRAFT_51747</name>
</gene>
<name>A0A1B7TGZ3_9ASCO</name>
<dbReference type="NCBIfam" id="TIGR00794">
    <property type="entry name" value="kup"/>
    <property type="match status" value="1"/>
</dbReference>
<evidence type="ECO:0000259" key="3">
    <source>
        <dbReference type="Pfam" id="PF02705"/>
    </source>
</evidence>
<feature type="transmembrane region" description="Helical" evidence="2">
    <location>
        <begin position="397"/>
        <end position="419"/>
    </location>
</feature>
<feature type="transmembrane region" description="Helical" evidence="2">
    <location>
        <begin position="439"/>
        <end position="470"/>
    </location>
</feature>
<dbReference type="PANTHER" id="PTHR30540">
    <property type="entry name" value="OSMOTIC STRESS POTASSIUM TRANSPORTER"/>
    <property type="match status" value="1"/>
</dbReference>
<dbReference type="EMBL" id="LXPE01000005">
    <property type="protein sequence ID" value="OBA28017.1"/>
    <property type="molecule type" value="Genomic_DNA"/>
</dbReference>
<feature type="transmembrane region" description="Helical" evidence="2">
    <location>
        <begin position="286"/>
        <end position="307"/>
    </location>
</feature>
<feature type="transmembrane region" description="Helical" evidence="2">
    <location>
        <begin position="491"/>
        <end position="511"/>
    </location>
</feature>
<dbReference type="Pfam" id="PF02705">
    <property type="entry name" value="K_trans"/>
    <property type="match status" value="1"/>
</dbReference>
<keyword evidence="2" id="KW-0472">Membrane</keyword>
<feature type="transmembrane region" description="Helical" evidence="2">
    <location>
        <begin position="245"/>
        <end position="266"/>
    </location>
</feature>
<feature type="compositionally biased region" description="Basic and acidic residues" evidence="1">
    <location>
        <begin position="194"/>
        <end position="207"/>
    </location>
</feature>
<accession>A0A1B7TGZ3</accession>
<dbReference type="GO" id="GO:0016020">
    <property type="term" value="C:membrane"/>
    <property type="evidence" value="ECO:0007669"/>
    <property type="project" value="InterPro"/>
</dbReference>
<feature type="transmembrane region" description="Helical" evidence="2">
    <location>
        <begin position="523"/>
        <end position="544"/>
    </location>
</feature>
<dbReference type="InterPro" id="IPR003855">
    <property type="entry name" value="K+_transporter"/>
</dbReference>
<feature type="compositionally biased region" description="Acidic residues" evidence="1">
    <location>
        <begin position="182"/>
        <end position="193"/>
    </location>
</feature>
<feature type="transmembrane region" description="Helical" evidence="2">
    <location>
        <begin position="365"/>
        <end position="385"/>
    </location>
</feature>
<feature type="transmembrane region" description="Helical" evidence="2">
    <location>
        <begin position="551"/>
        <end position="570"/>
    </location>
</feature>
<sequence length="662" mass="74577">MAPIEIITPVKILSRKVTIDPDQISLSSNDSNNDISSQMIEAHMIDTNFEQLYEQNHKHTNTSVGTNNLSNNSSASSIFSNTNGTSPKKSVIYGDLGTSPLYVYSTIFADYTPGDNEIYGAMSCIFWLFTIVVIFKYSLIVLNLGPFKKEGGQIAIYVKLIRYLRIKKFNRNTGINEDDYDEVEYSDLEEEDDDGKKKEEQDLEAQHDQTSLSSKISQKSIHDDGVVSFDVASMKSGMFYYKPTFIHKMLSHFLIFCCFLGCSLVLSDGLLTPTTSVLSAVAGISIPVPALSTYVMPISVVILLLLFSMQRFGSGKVSMIFAPIIFVWLITIFVIGIINIIKYDSSVFKSLNPAYAVKFLHKKSFFELGSVLLSITGCEAMFADVGHFNQISIQCTLIFLVYPCLMITYLGQTAFLLNHNDADTISELFFNSIPGGNGFYWFVFIIATLATIIASQALILSVFSILKQLIKLKYFPNFKIIQTSKQHKGQIYIPLANWILMIAVCLTTVGFRNSNNVTAAYGTGISIDFCVTTALITFCIIYIYNKHVIWALLFLCVFGSLDTTLMIATMKKVPTGAWFPLVVCFICVLFLYLYNRHVGKKERELQDLIWKQYQKQQNEGEVLEILDVCDIKLNNNVTVDDKILQWAKERSVKLEKVLKFFI</sequence>
<dbReference type="GO" id="GO:0015079">
    <property type="term" value="F:potassium ion transmembrane transporter activity"/>
    <property type="evidence" value="ECO:0007669"/>
    <property type="project" value="InterPro"/>
</dbReference>
<proteinExistence type="predicted"/>
<evidence type="ECO:0000256" key="2">
    <source>
        <dbReference type="SAM" id="Phobius"/>
    </source>
</evidence>
<feature type="region of interest" description="Disordered" evidence="1">
    <location>
        <begin position="182"/>
        <end position="217"/>
    </location>
</feature>
<feature type="transmembrane region" description="Helical" evidence="2">
    <location>
        <begin position="576"/>
        <end position="594"/>
    </location>
</feature>
<evidence type="ECO:0000313" key="5">
    <source>
        <dbReference type="Proteomes" id="UP000092321"/>
    </source>
</evidence>
<feature type="transmembrane region" description="Helical" evidence="2">
    <location>
        <begin position="118"/>
        <end position="139"/>
    </location>
</feature>
<keyword evidence="2" id="KW-0812">Transmembrane</keyword>
<feature type="compositionally biased region" description="Polar residues" evidence="1">
    <location>
        <begin position="208"/>
        <end position="217"/>
    </location>
</feature>
<keyword evidence="5" id="KW-1185">Reference proteome</keyword>
<dbReference type="PANTHER" id="PTHR30540:SF83">
    <property type="entry name" value="K+ POTASSIUM TRANSPORTER"/>
    <property type="match status" value="1"/>
</dbReference>
<comment type="caution">
    <text evidence="4">The sequence shown here is derived from an EMBL/GenBank/DDBJ whole genome shotgun (WGS) entry which is preliminary data.</text>
</comment>